<dbReference type="Pfam" id="PF00156">
    <property type="entry name" value="Pribosyltran"/>
    <property type="match status" value="1"/>
</dbReference>
<evidence type="ECO:0000313" key="4">
    <source>
        <dbReference type="Proteomes" id="UP000254329"/>
    </source>
</evidence>
<proteinExistence type="inferred from homology"/>
<keyword evidence="4" id="KW-1185">Reference proteome</keyword>
<dbReference type="AlphaFoldDB" id="A0A1V4B301"/>
<accession>A0A1V4B301</accession>
<dbReference type="RefSeq" id="WP_078217766.1">
    <property type="nucleotide sequence ID" value="NZ_MUXZ01000006.1"/>
</dbReference>
<dbReference type="InterPro" id="IPR000836">
    <property type="entry name" value="PRTase_dom"/>
</dbReference>
<dbReference type="SUPFAM" id="SSF53271">
    <property type="entry name" value="PRTase-like"/>
    <property type="match status" value="1"/>
</dbReference>
<comment type="similarity">
    <text evidence="1">Belongs to the ComF/GntX family.</text>
</comment>
<dbReference type="EMBL" id="UGHF01000001">
    <property type="protein sequence ID" value="STO59093.1"/>
    <property type="molecule type" value="Genomic_DNA"/>
</dbReference>
<dbReference type="InterPro" id="IPR051910">
    <property type="entry name" value="ComF/GntX_DNA_util-trans"/>
</dbReference>
<organism evidence="3 4">
    <name type="scientific">Canicola haemoglobinophilus</name>
    <dbReference type="NCBI Taxonomy" id="733"/>
    <lineage>
        <taxon>Bacteria</taxon>
        <taxon>Pseudomonadati</taxon>
        <taxon>Pseudomonadota</taxon>
        <taxon>Gammaproteobacteria</taxon>
        <taxon>Pasteurellales</taxon>
        <taxon>Pasteurellaceae</taxon>
        <taxon>Canicola</taxon>
    </lineage>
</organism>
<dbReference type="CDD" id="cd06223">
    <property type="entry name" value="PRTases_typeI"/>
    <property type="match status" value="1"/>
</dbReference>
<dbReference type="PANTHER" id="PTHR47505">
    <property type="entry name" value="DNA UTILIZATION PROTEIN YHGH"/>
    <property type="match status" value="1"/>
</dbReference>
<sequence>MNWFNFSCSHCQKPLKIAQRHLCQQCDKQIVRTNYCGRCGTVLSNNRIFRGQMFCGNCAKSPPSWQQMVIIGRYLPPLSTLIHQFKFQNSYYLDRTLAQLMLLAIYEARREFLFSLPEVIIPVPLHHFRQWHRGYNQAQLIAKQLSRQLSIPVDNKLVIRHKYTQTQRGLTEKARRVNLRNAFNIDIKRAKQYGSVALIDDVITTGSTLNEIAKLLKQAGIENIHVWGLAKT</sequence>
<name>A0A1V4B301_9PAST</name>
<evidence type="ECO:0000313" key="3">
    <source>
        <dbReference type="EMBL" id="STO59093.1"/>
    </source>
</evidence>
<dbReference type="Proteomes" id="UP000254329">
    <property type="component" value="Unassembled WGS sequence"/>
</dbReference>
<gene>
    <name evidence="3" type="primary">comF</name>
    <name evidence="3" type="ORF">NCTC1659_00318</name>
</gene>
<feature type="domain" description="Phosphoribosyltransferase" evidence="2">
    <location>
        <begin position="140"/>
        <end position="226"/>
    </location>
</feature>
<dbReference type="InterPro" id="IPR029057">
    <property type="entry name" value="PRTase-like"/>
</dbReference>
<dbReference type="PANTHER" id="PTHR47505:SF1">
    <property type="entry name" value="DNA UTILIZATION PROTEIN YHGH"/>
    <property type="match status" value="1"/>
</dbReference>
<dbReference type="STRING" id="733.B0186_02190"/>
<evidence type="ECO:0000259" key="2">
    <source>
        <dbReference type="Pfam" id="PF00156"/>
    </source>
</evidence>
<reference evidence="3 4" key="1">
    <citation type="submission" date="2018-06" db="EMBL/GenBank/DDBJ databases">
        <authorList>
            <consortium name="Pathogen Informatics"/>
            <person name="Doyle S."/>
        </authorList>
    </citation>
    <scope>NUCLEOTIDE SEQUENCE [LARGE SCALE GENOMIC DNA]</scope>
    <source>
        <strain evidence="3 4">NCTC1659</strain>
    </source>
</reference>
<evidence type="ECO:0000256" key="1">
    <source>
        <dbReference type="ARBA" id="ARBA00008007"/>
    </source>
</evidence>
<dbReference type="Gene3D" id="3.40.50.2020">
    <property type="match status" value="1"/>
</dbReference>
<protein>
    <submittedName>
        <fullName evidence="3">Competence protein</fullName>
    </submittedName>
</protein>